<dbReference type="GO" id="GO:0016887">
    <property type="term" value="F:ATP hydrolysis activity"/>
    <property type="evidence" value="ECO:0007669"/>
    <property type="project" value="InterPro"/>
</dbReference>
<dbReference type="SMART" id="SM01043">
    <property type="entry name" value="BTAD"/>
    <property type="match status" value="1"/>
</dbReference>
<dbReference type="InterPro" id="IPR058852">
    <property type="entry name" value="HTH_77"/>
</dbReference>
<dbReference type="PRINTS" id="PR00364">
    <property type="entry name" value="DISEASERSIST"/>
</dbReference>
<dbReference type="OrthoDB" id="33864at2"/>
<dbReference type="InterPro" id="IPR049945">
    <property type="entry name" value="AAA_22"/>
</dbReference>
<dbReference type="PANTHER" id="PTHR47691">
    <property type="entry name" value="REGULATOR-RELATED"/>
    <property type="match status" value="1"/>
</dbReference>
<evidence type="ECO:0000256" key="4">
    <source>
        <dbReference type="PROSITE-ProRule" id="PRU01091"/>
    </source>
</evidence>
<dbReference type="GO" id="GO:0003677">
    <property type="term" value="F:DNA binding"/>
    <property type="evidence" value="ECO:0007669"/>
    <property type="project" value="UniProtKB-UniRule"/>
</dbReference>
<dbReference type="EMBL" id="RJKM01000001">
    <property type="protein sequence ID" value="ROP34981.1"/>
    <property type="molecule type" value="Genomic_DNA"/>
</dbReference>
<comment type="caution">
    <text evidence="6">The sequence shown here is derived from an EMBL/GenBank/DDBJ whole genome shotgun (WGS) entry which is preliminary data.</text>
</comment>
<comment type="similarity">
    <text evidence="1">Belongs to the AfsR/DnrI/RedD regulatory family.</text>
</comment>
<feature type="DNA-binding region" description="OmpR/PhoB-type" evidence="4">
    <location>
        <begin position="1"/>
        <end position="97"/>
    </location>
</feature>
<dbReference type="InterPro" id="IPR027417">
    <property type="entry name" value="P-loop_NTPase"/>
</dbReference>
<keyword evidence="3" id="KW-0802">TPR repeat</keyword>
<evidence type="ECO:0000313" key="7">
    <source>
        <dbReference type="Proteomes" id="UP000268727"/>
    </source>
</evidence>
<dbReference type="RefSeq" id="WP_123741202.1">
    <property type="nucleotide sequence ID" value="NZ_RJKM01000001.1"/>
</dbReference>
<dbReference type="InterPro" id="IPR036388">
    <property type="entry name" value="WH-like_DNA-bd_sf"/>
</dbReference>
<dbReference type="SMART" id="SM00028">
    <property type="entry name" value="TPR"/>
    <property type="match status" value="2"/>
</dbReference>
<dbReference type="InterPro" id="IPR001867">
    <property type="entry name" value="OmpR/PhoB-type_DNA-bd"/>
</dbReference>
<sequence>MTAKADIRVLGNLELIGPAGPVGLGGPRPRTMFGLLALRAPRVVSQEALLDAIWGEDPPPSGTRNLHAHMAYLRRSLARADLGDLIVTRPPGYALDVRPEAVDSRQFEEFVRRARSAGTPGEIAAHLREGLALWRGDVLADCPVHEWGHAEVARLREVRLSAMEELLEADIALGRGAHVVAELEGLVADHPLRERFWELLMLALAEGGRRSDALNAYRRARATLVDQLGLEPGAGLRRLEATVLAAGVEEAPRPAERDFPAPVTPLVGRAEEVAELTALLEDHGLVTLVGMGGAGKTRLALAVCENRAEAVFVDLAPLSDPHRLPQVLCDGLGVREDPGVDPVDTAVRHLRARPVTLVLDNCEHVLDSCAPVVDRLLRSCPRLRVLATSREAIGLLGEAIRPVAGLATPPAEATGLDEVRDYAAVRLFLARAAQPAVRALTDDDADALARLCRRLDGLPLALELAAARTNVLSIAQIADRVHDPALLHAPQPGGRFHHQALDATISWSYDLLDDAARTRLRRLGAFHGGFDLDAAQAVWEQDGPSTLDALAGLVAKSLVVVDHRPAGARYRLLEVIRHFAVGKLAGRPAEADRARELHGRFYLASAEDADAGLRGPRQVESMRRFAAEAENLWAAKEWFAARGDGAAGLRLAVATARYHRLSGHYRRGRRWLDDALAGTRDGVPAPLVTAARIAAAFLAYFQLAYADSVAHATAALAGFRALEDRTGEARALRLLGSIARERGHYEEARECYAEALVAQVDDPAAVADIRQMAGFTAWAAGELDEAEALLSEALRHYRLARDEEGVASTRIQLALTAVYKGQLGRAGRLAEEALGTFRELGFKEGLGYAYDVLGLVDLRTGNPEDAVARLRAGLEVHGAVGDRWRQASVADTLAAAYLAVGRPSTGARLLGFADSLREPHGIPVPAQERADRERTVARTRSTLGEDAYHVAYAEGAETPVTLEDGPRPLRAT</sequence>
<dbReference type="InterPro" id="IPR005158">
    <property type="entry name" value="BTAD"/>
</dbReference>
<dbReference type="PROSITE" id="PS51755">
    <property type="entry name" value="OMPR_PHOB"/>
    <property type="match status" value="1"/>
</dbReference>
<feature type="repeat" description="TPR" evidence="3">
    <location>
        <begin position="729"/>
        <end position="762"/>
    </location>
</feature>
<evidence type="ECO:0000256" key="1">
    <source>
        <dbReference type="ARBA" id="ARBA00005820"/>
    </source>
</evidence>
<keyword evidence="7" id="KW-1185">Reference proteome</keyword>
<evidence type="ECO:0000256" key="2">
    <source>
        <dbReference type="ARBA" id="ARBA00023125"/>
    </source>
</evidence>
<keyword evidence="2 4" id="KW-0238">DNA-binding</keyword>
<dbReference type="SUPFAM" id="SSF46894">
    <property type="entry name" value="C-terminal effector domain of the bipartite response regulators"/>
    <property type="match status" value="1"/>
</dbReference>
<evidence type="ECO:0000313" key="6">
    <source>
        <dbReference type="EMBL" id="ROP34981.1"/>
    </source>
</evidence>
<dbReference type="InterPro" id="IPR011990">
    <property type="entry name" value="TPR-like_helical_dom_sf"/>
</dbReference>
<dbReference type="AlphaFoldDB" id="A0A3N1GXC2"/>
<dbReference type="CDD" id="cd15831">
    <property type="entry name" value="BTAD"/>
    <property type="match status" value="1"/>
</dbReference>
<dbReference type="GO" id="GO:0006355">
    <property type="term" value="P:regulation of DNA-templated transcription"/>
    <property type="evidence" value="ECO:0007669"/>
    <property type="project" value="InterPro"/>
</dbReference>
<evidence type="ECO:0000256" key="3">
    <source>
        <dbReference type="PROSITE-ProRule" id="PRU00339"/>
    </source>
</evidence>
<dbReference type="SMART" id="SM00862">
    <property type="entry name" value="Trans_reg_C"/>
    <property type="match status" value="1"/>
</dbReference>
<dbReference type="Pfam" id="PF00486">
    <property type="entry name" value="Trans_reg_C"/>
    <property type="match status" value="1"/>
</dbReference>
<dbReference type="GO" id="GO:0000160">
    <property type="term" value="P:phosphorelay signal transduction system"/>
    <property type="evidence" value="ECO:0007669"/>
    <property type="project" value="InterPro"/>
</dbReference>
<dbReference type="SUPFAM" id="SSF52540">
    <property type="entry name" value="P-loop containing nucleoside triphosphate hydrolases"/>
    <property type="match status" value="1"/>
</dbReference>
<dbReference type="CDD" id="cd00383">
    <property type="entry name" value="trans_reg_C"/>
    <property type="match status" value="1"/>
</dbReference>
<organism evidence="6 7">
    <name type="scientific">Saccharothrix texasensis</name>
    <dbReference type="NCBI Taxonomy" id="103734"/>
    <lineage>
        <taxon>Bacteria</taxon>
        <taxon>Bacillati</taxon>
        <taxon>Actinomycetota</taxon>
        <taxon>Actinomycetes</taxon>
        <taxon>Pseudonocardiales</taxon>
        <taxon>Pseudonocardiaceae</taxon>
        <taxon>Saccharothrix</taxon>
    </lineage>
</organism>
<reference evidence="6 7" key="1">
    <citation type="submission" date="2018-11" db="EMBL/GenBank/DDBJ databases">
        <title>Sequencing the genomes of 1000 actinobacteria strains.</title>
        <authorList>
            <person name="Klenk H.-P."/>
        </authorList>
    </citation>
    <scope>NUCLEOTIDE SEQUENCE [LARGE SCALE GENOMIC DNA]</scope>
    <source>
        <strain evidence="6 7">DSM 44231</strain>
    </source>
</reference>
<dbReference type="Gene3D" id="1.25.40.10">
    <property type="entry name" value="Tetratricopeptide repeat domain"/>
    <property type="match status" value="2"/>
</dbReference>
<protein>
    <submittedName>
        <fullName evidence="6">Putative ATPase</fullName>
    </submittedName>
</protein>
<accession>A0A3N1GXC2</accession>
<dbReference type="PANTHER" id="PTHR47691:SF3">
    <property type="entry name" value="HTH-TYPE TRANSCRIPTIONAL REGULATOR RV0890C-RELATED"/>
    <property type="match status" value="1"/>
</dbReference>
<dbReference type="Gene3D" id="1.10.10.10">
    <property type="entry name" value="Winged helix-like DNA-binding domain superfamily/Winged helix DNA-binding domain"/>
    <property type="match status" value="1"/>
</dbReference>
<evidence type="ECO:0000259" key="5">
    <source>
        <dbReference type="PROSITE" id="PS51755"/>
    </source>
</evidence>
<name>A0A3N1GXC2_9PSEU</name>
<dbReference type="PROSITE" id="PS50005">
    <property type="entry name" value="TPR"/>
    <property type="match status" value="1"/>
</dbReference>
<gene>
    <name evidence="6" type="ORF">EDD40_0194</name>
</gene>
<dbReference type="Proteomes" id="UP000268727">
    <property type="component" value="Unassembled WGS sequence"/>
</dbReference>
<dbReference type="Pfam" id="PF13401">
    <property type="entry name" value="AAA_22"/>
    <property type="match status" value="1"/>
</dbReference>
<dbReference type="Pfam" id="PF25872">
    <property type="entry name" value="HTH_77"/>
    <property type="match status" value="1"/>
</dbReference>
<proteinExistence type="inferred from homology"/>
<feature type="domain" description="OmpR/PhoB-type" evidence="5">
    <location>
        <begin position="1"/>
        <end position="97"/>
    </location>
</feature>
<dbReference type="SUPFAM" id="SSF48452">
    <property type="entry name" value="TPR-like"/>
    <property type="match status" value="3"/>
</dbReference>
<dbReference type="InterPro" id="IPR016032">
    <property type="entry name" value="Sig_transdc_resp-reg_C-effctor"/>
</dbReference>
<dbReference type="Pfam" id="PF03704">
    <property type="entry name" value="BTAD"/>
    <property type="match status" value="1"/>
</dbReference>
<dbReference type="InterPro" id="IPR019734">
    <property type="entry name" value="TPR_rpt"/>
</dbReference>